<dbReference type="PANTHER" id="PTHR14939:SF5">
    <property type="entry name" value="F-BOX ONLY PROTEIN 22"/>
    <property type="match status" value="1"/>
</dbReference>
<dbReference type="Pfam" id="PF10442">
    <property type="entry name" value="FIST_C"/>
    <property type="match status" value="1"/>
</dbReference>
<accession>A0A1B4XE99</accession>
<dbReference type="PANTHER" id="PTHR14939">
    <property type="entry name" value="F-BOX ONLY PROTEIN 22"/>
    <property type="match status" value="1"/>
</dbReference>
<evidence type="ECO:0000313" key="3">
    <source>
        <dbReference type="EMBL" id="BAV33134.1"/>
    </source>
</evidence>
<keyword evidence="4" id="KW-1185">Reference proteome</keyword>
<dbReference type="EMBL" id="AP014879">
    <property type="protein sequence ID" value="BAV33134.1"/>
    <property type="molecule type" value="Genomic_DNA"/>
</dbReference>
<evidence type="ECO:0000259" key="1">
    <source>
        <dbReference type="SMART" id="SM00897"/>
    </source>
</evidence>
<dbReference type="GO" id="GO:0000209">
    <property type="term" value="P:protein polyubiquitination"/>
    <property type="evidence" value="ECO:0007669"/>
    <property type="project" value="TreeGrafter"/>
</dbReference>
<gene>
    <name evidence="3" type="ORF">SCL_0814</name>
</gene>
<dbReference type="Proteomes" id="UP000243180">
    <property type="component" value="Chromosome"/>
</dbReference>
<dbReference type="AlphaFoldDB" id="A0A1B4XE99"/>
<dbReference type="SMART" id="SM00897">
    <property type="entry name" value="FIST"/>
    <property type="match status" value="1"/>
</dbReference>
<organism evidence="3 4">
    <name type="scientific">Sulfuricaulis limicola</name>
    <dbReference type="NCBI Taxonomy" id="1620215"/>
    <lineage>
        <taxon>Bacteria</taxon>
        <taxon>Pseudomonadati</taxon>
        <taxon>Pseudomonadota</taxon>
        <taxon>Gammaproteobacteria</taxon>
        <taxon>Acidiferrobacterales</taxon>
        <taxon>Acidiferrobacteraceae</taxon>
        <taxon>Sulfuricaulis</taxon>
    </lineage>
</organism>
<dbReference type="GO" id="GO:0032436">
    <property type="term" value="P:positive regulation of proteasomal ubiquitin-dependent protein catabolic process"/>
    <property type="evidence" value="ECO:0007669"/>
    <property type="project" value="TreeGrafter"/>
</dbReference>
<name>A0A1B4XE99_9GAMM</name>
<dbReference type="OrthoDB" id="9770435at2"/>
<evidence type="ECO:0008006" key="5">
    <source>
        <dbReference type="Google" id="ProtNLM"/>
    </source>
</evidence>
<dbReference type="InterPro" id="IPR019494">
    <property type="entry name" value="FIST_C"/>
</dbReference>
<evidence type="ECO:0000259" key="2">
    <source>
        <dbReference type="SMART" id="SM01204"/>
    </source>
</evidence>
<dbReference type="RefSeq" id="WP_096360023.1">
    <property type="nucleotide sequence ID" value="NZ_AP014879.1"/>
</dbReference>
<feature type="domain" description="FIST C-domain" evidence="2">
    <location>
        <begin position="206"/>
        <end position="350"/>
    </location>
</feature>
<protein>
    <recommendedName>
        <fullName evidence="5">Histidine kinase</fullName>
    </recommendedName>
</protein>
<sequence length="372" mass="39750">MIMEQRYVATGMSHGHRALPEHAEQAVKRALAKAGLERANAILLFLTPEYAANPEPALRAAARAGGCLQVVGCTGAGILTEAEWVLDSPGAAAMVLGGDMQLTISPQSSRNDEDMVLSLCTPAGLTADWLDVPARRFGAVSGDLFGHGPFKVWSGARVSDAEQVDAVLSGVRGVLGASQGVRALTSPIEVAEVQGYDIKRLGNYPALSVLVQSLPPAVREMERVPLHLIMGGVTIGDPETAIREGRYRLNHIVAANLNDQSITLSERPARGERIFWAMRDALVAERDMLGCITRSTQELGADPDFALLFPCMGRGPNFFGNRDRDLDNLRARFPGLPIIGMYGNGEIGPLDGANHLFQYSVVLGLFKAAAVA</sequence>
<proteinExistence type="predicted"/>
<dbReference type="InParanoid" id="A0A1B4XE99"/>
<dbReference type="InterPro" id="IPR013702">
    <property type="entry name" value="FIST_domain_N"/>
</dbReference>
<dbReference type="KEGG" id="slim:SCL_0814"/>
<reference evidence="3 4" key="1">
    <citation type="submission" date="2015-05" db="EMBL/GenBank/DDBJ databases">
        <title>Complete genome sequence of a sulfur-oxidizing gammaproteobacterium strain HA5.</title>
        <authorList>
            <person name="Miura A."/>
            <person name="Kojima H."/>
            <person name="Fukui M."/>
        </authorList>
    </citation>
    <scope>NUCLEOTIDE SEQUENCE [LARGE SCALE GENOMIC DNA]</scope>
    <source>
        <strain evidence="3 4">HA5</strain>
    </source>
</reference>
<dbReference type="SMART" id="SM01204">
    <property type="entry name" value="FIST_C"/>
    <property type="match status" value="1"/>
</dbReference>
<feature type="domain" description="FIST" evidence="1">
    <location>
        <begin position="38"/>
        <end position="205"/>
    </location>
</feature>
<evidence type="ECO:0000313" key="4">
    <source>
        <dbReference type="Proteomes" id="UP000243180"/>
    </source>
</evidence>